<evidence type="ECO:0000313" key="3">
    <source>
        <dbReference type="Proteomes" id="UP000567179"/>
    </source>
</evidence>
<dbReference type="OrthoDB" id="3262423at2759"/>
<feature type="region of interest" description="Disordered" evidence="1">
    <location>
        <begin position="1"/>
        <end position="101"/>
    </location>
</feature>
<feature type="compositionally biased region" description="Low complexity" evidence="1">
    <location>
        <begin position="234"/>
        <end position="249"/>
    </location>
</feature>
<protein>
    <submittedName>
        <fullName evidence="2">Uncharacterized protein</fullName>
    </submittedName>
</protein>
<name>A0A8H5F2N7_9AGAR</name>
<reference evidence="2 3" key="1">
    <citation type="journal article" date="2020" name="ISME J.">
        <title>Uncovering the hidden diversity of litter-decomposition mechanisms in mushroom-forming fungi.</title>
        <authorList>
            <person name="Floudas D."/>
            <person name="Bentzer J."/>
            <person name="Ahren D."/>
            <person name="Johansson T."/>
            <person name="Persson P."/>
            <person name="Tunlid A."/>
        </authorList>
    </citation>
    <scope>NUCLEOTIDE SEQUENCE [LARGE SCALE GENOMIC DNA]</scope>
    <source>
        <strain evidence="2 3">CBS 101986</strain>
    </source>
</reference>
<feature type="region of interest" description="Disordered" evidence="1">
    <location>
        <begin position="678"/>
        <end position="713"/>
    </location>
</feature>
<accession>A0A8H5F2N7</accession>
<dbReference type="Proteomes" id="UP000567179">
    <property type="component" value="Unassembled WGS sequence"/>
</dbReference>
<evidence type="ECO:0000256" key="1">
    <source>
        <dbReference type="SAM" id="MobiDB-lite"/>
    </source>
</evidence>
<organism evidence="2 3">
    <name type="scientific">Psilocybe cf. subviscida</name>
    <dbReference type="NCBI Taxonomy" id="2480587"/>
    <lineage>
        <taxon>Eukaryota</taxon>
        <taxon>Fungi</taxon>
        <taxon>Dikarya</taxon>
        <taxon>Basidiomycota</taxon>
        <taxon>Agaricomycotina</taxon>
        <taxon>Agaricomycetes</taxon>
        <taxon>Agaricomycetidae</taxon>
        <taxon>Agaricales</taxon>
        <taxon>Agaricineae</taxon>
        <taxon>Strophariaceae</taxon>
        <taxon>Psilocybe</taxon>
    </lineage>
</organism>
<feature type="region of interest" description="Disordered" evidence="1">
    <location>
        <begin position="358"/>
        <end position="396"/>
    </location>
</feature>
<feature type="compositionally biased region" description="Basic residues" evidence="1">
    <location>
        <begin position="684"/>
        <end position="695"/>
    </location>
</feature>
<evidence type="ECO:0000313" key="2">
    <source>
        <dbReference type="EMBL" id="KAF5321357.1"/>
    </source>
</evidence>
<keyword evidence="3" id="KW-1185">Reference proteome</keyword>
<gene>
    <name evidence="2" type="ORF">D9619_000548</name>
</gene>
<sequence>MSTVSHLASTSPMQSSTDQSLPRAAQGHHRALSMATSTSSSRAATPSNSSSETPRPVVIVTRARRNRPRSTSSADLSLPPRYSQLSGTLPALPNATASTEDGHHIASDAGVVHPAAAAAAMRAQPTAMRDEREVPPLYGNLFPHRTRAERELDRRAERRRSRRLSGSANHLGANLAEAPHSGSGSRTPRARSRDRTTPPIEPRMHEYHLASSKGTNSPWATLRVFSQTSVSKPAGTDSSTSASSSGADGQQVLPRYTSNETVSGSLDLNLEAPMNVNSIQLSVRGRIVTSSWEGGSQTFIDMPILSWTRNGGDPRPKSILAHLEAAEARSCKKYDGKFTGKYSWPFSFPFPSEMEQSELGSSTFSIPPPPSRSSSSQSSSDSKGTGSGASTRFALPQTFSEREAKGSVQYELVLRMTHGILRSDSKLLVQIVYVPAVIPSPASALRQLAYAERMCVPGPEIDPTGWLQLAPAAVRGKLHNRSAKLICNLAIANPQSYTRGTVIPVNMSIESSDVQALDVLAAPKALSVRLTRRIAYFEDGAGANRGPTVSVAQGRQKVVVVSSLAPDTHNPTRRLVEQMTEMEKAVWWINVDVAEQEPHKRRLEGEIHLDRDMPTSCDFPLFHISYAVELFPFESSAWVCSKSSVSSVGNRTPETVVPKPLISHPIIIATLHGEGHAAVPYTKPKSRSSKKKPAKKPATSGSSTVPLVMGGFL</sequence>
<feature type="region of interest" description="Disordered" evidence="1">
    <location>
        <begin position="122"/>
        <end position="215"/>
    </location>
</feature>
<feature type="compositionally biased region" description="Low complexity" evidence="1">
    <location>
        <begin position="33"/>
        <end position="51"/>
    </location>
</feature>
<dbReference type="InterPro" id="IPR014752">
    <property type="entry name" value="Arrestin-like_C"/>
</dbReference>
<dbReference type="AlphaFoldDB" id="A0A8H5F2N7"/>
<feature type="compositionally biased region" description="Basic and acidic residues" evidence="1">
    <location>
        <begin position="191"/>
        <end position="208"/>
    </location>
</feature>
<proteinExistence type="predicted"/>
<feature type="compositionally biased region" description="Basic and acidic residues" evidence="1">
    <location>
        <begin position="146"/>
        <end position="156"/>
    </location>
</feature>
<feature type="compositionally biased region" description="Polar residues" evidence="1">
    <location>
        <begin position="1"/>
        <end position="20"/>
    </location>
</feature>
<feature type="compositionally biased region" description="Low complexity" evidence="1">
    <location>
        <begin position="372"/>
        <end position="391"/>
    </location>
</feature>
<comment type="caution">
    <text evidence="2">The sequence shown here is derived from an EMBL/GenBank/DDBJ whole genome shotgun (WGS) entry which is preliminary data.</text>
</comment>
<dbReference type="Gene3D" id="2.60.40.640">
    <property type="match status" value="1"/>
</dbReference>
<feature type="region of interest" description="Disordered" evidence="1">
    <location>
        <begin position="230"/>
        <end position="254"/>
    </location>
</feature>
<dbReference type="EMBL" id="JAACJJ010000028">
    <property type="protein sequence ID" value="KAF5321357.1"/>
    <property type="molecule type" value="Genomic_DNA"/>
</dbReference>